<evidence type="ECO:0000259" key="8">
    <source>
        <dbReference type="Pfam" id="PF17403"/>
    </source>
</evidence>
<dbReference type="InterPro" id="IPR035367">
    <property type="entry name" value="Nrap_D2"/>
</dbReference>
<dbReference type="AlphaFoldDB" id="A0A8H7AAF7"/>
<dbReference type="OrthoDB" id="10251401at2759"/>
<feature type="region of interest" description="Disordered" evidence="6">
    <location>
        <begin position="1"/>
        <end position="61"/>
    </location>
</feature>
<feature type="region of interest" description="Disordered" evidence="6">
    <location>
        <begin position="1181"/>
        <end position="1201"/>
    </location>
</feature>
<comment type="similarity">
    <text evidence="2 5">Belongs to the NRAP family.</text>
</comment>
<evidence type="ECO:0000256" key="1">
    <source>
        <dbReference type="ARBA" id="ARBA00004604"/>
    </source>
</evidence>
<dbReference type="Pfam" id="PF17406">
    <property type="entry name" value="Nrap_D5"/>
    <property type="match status" value="1"/>
</dbReference>
<evidence type="ECO:0000313" key="13">
    <source>
        <dbReference type="EMBL" id="KAF7504122.1"/>
    </source>
</evidence>
<dbReference type="PANTHER" id="PTHR17972:SF0">
    <property type="entry name" value="NUCLEOLAR PROTEIN 6"/>
    <property type="match status" value="1"/>
</dbReference>
<feature type="compositionally biased region" description="Low complexity" evidence="6">
    <location>
        <begin position="37"/>
        <end position="46"/>
    </location>
</feature>
<feature type="domain" description="Nrap protein" evidence="8">
    <location>
        <begin position="342"/>
        <end position="481"/>
    </location>
</feature>
<dbReference type="InterPro" id="IPR005554">
    <property type="entry name" value="NOL6/Upt22"/>
</dbReference>
<evidence type="ECO:0000256" key="2">
    <source>
        <dbReference type="ARBA" id="ARBA00006674"/>
    </source>
</evidence>
<feature type="domain" description="Nrap protein" evidence="12">
    <location>
        <begin position="1034"/>
        <end position="1228"/>
    </location>
</feature>
<keyword evidence="4 5" id="KW-0539">Nucleus</keyword>
<feature type="domain" description="Nrap protein" evidence="9">
    <location>
        <begin position="508"/>
        <end position="632"/>
    </location>
</feature>
<evidence type="ECO:0000256" key="5">
    <source>
        <dbReference type="RuleBase" id="RU364032"/>
    </source>
</evidence>
<feature type="region of interest" description="Disordered" evidence="6">
    <location>
        <begin position="811"/>
        <end position="836"/>
    </location>
</feature>
<dbReference type="InterPro" id="IPR035082">
    <property type="entry name" value="Nrap_D1"/>
</dbReference>
<dbReference type="EMBL" id="JAACFV010000149">
    <property type="protein sequence ID" value="KAF7504122.1"/>
    <property type="molecule type" value="Genomic_DNA"/>
</dbReference>
<dbReference type="Gene3D" id="1.10.1410.10">
    <property type="match status" value="1"/>
</dbReference>
<dbReference type="GO" id="GO:0006409">
    <property type="term" value="P:tRNA export from nucleus"/>
    <property type="evidence" value="ECO:0007669"/>
    <property type="project" value="TreeGrafter"/>
</dbReference>
<name>A0A8H7AAF7_9EURO</name>
<feature type="compositionally biased region" description="Basic and acidic residues" evidence="6">
    <location>
        <begin position="21"/>
        <end position="31"/>
    </location>
</feature>
<dbReference type="Pfam" id="PF17405">
    <property type="entry name" value="Nrap_D4"/>
    <property type="match status" value="1"/>
</dbReference>
<dbReference type="Pfam" id="PF17407">
    <property type="entry name" value="Nrap_D6"/>
    <property type="match status" value="1"/>
</dbReference>
<comment type="caution">
    <text evidence="13">The sequence shown here is derived from an EMBL/GenBank/DDBJ whole genome shotgun (WGS) entry which is preliminary data.</text>
</comment>
<evidence type="ECO:0000259" key="9">
    <source>
        <dbReference type="Pfam" id="PF17404"/>
    </source>
</evidence>
<dbReference type="GO" id="GO:0032040">
    <property type="term" value="C:small-subunit processome"/>
    <property type="evidence" value="ECO:0007669"/>
    <property type="project" value="TreeGrafter"/>
</dbReference>
<dbReference type="Gene3D" id="3.30.70.3030">
    <property type="match status" value="1"/>
</dbReference>
<dbReference type="PANTHER" id="PTHR17972">
    <property type="entry name" value="NUCLEOLAR RNA-ASSOCIATED PROTEIN"/>
    <property type="match status" value="1"/>
</dbReference>
<feature type="domain" description="Nrap protein" evidence="10">
    <location>
        <begin position="658"/>
        <end position="850"/>
    </location>
</feature>
<keyword evidence="14" id="KW-1185">Reference proteome</keyword>
<dbReference type="InterPro" id="IPR035370">
    <property type="entry name" value="Nrap_D5"/>
</dbReference>
<dbReference type="Pfam" id="PF17403">
    <property type="entry name" value="Nrap_D2"/>
    <property type="match status" value="1"/>
</dbReference>
<evidence type="ECO:0000256" key="3">
    <source>
        <dbReference type="ARBA" id="ARBA00022884"/>
    </source>
</evidence>
<dbReference type="GO" id="GO:0006364">
    <property type="term" value="P:rRNA processing"/>
    <property type="evidence" value="ECO:0007669"/>
    <property type="project" value="UniProtKB-KW"/>
</dbReference>
<keyword evidence="5" id="KW-0698">rRNA processing</keyword>
<keyword evidence="3 5" id="KW-0694">RNA-binding</keyword>
<dbReference type="Pfam" id="PF17404">
    <property type="entry name" value="Nrap_D3"/>
    <property type="match status" value="1"/>
</dbReference>
<comment type="subcellular location">
    <subcellularLocation>
        <location evidence="1 5">Nucleus</location>
        <location evidence="1 5">Nucleolus</location>
    </subcellularLocation>
</comment>
<sequence>MSQQRKRSMENPKAKRRKLSHSSEESLRGTFEDGDSSRSTSDASLSAGQTNGHSPSEGKRLTCSKLARNGHVTNMRHSSASKLSSQQLMAANTAGGSSMMTLQINDLLGEIRPDHDKLMSGLEETLRRLQRIILHLPDVAPMTAPEAEKLLSKEAGVCVPFPNPRPGRDTKYTLEYKRPARVDVVGSLPLQLGIKSKDICTADLAITLPDSILQEKDFLNHRYFHKRAYYIAQVAAGIQRHAKKEFNFSFEHQDGITLKPSLMIEPNDSSPPGFTKSKLRVRIICAISADVFPGNKTLPTKCCLRMSDSTSPTQYYNACLRSEATTELYHRLLERTSTYCEAFRDVCCLGRLWLRQRGFGGSVARGGFGPFEWSIVCALLLQSGGSNGRPALSPRYSCLQLFKAILQFLAAKDLTDPLLLNGATCEIPKSDSPVLFDGAGQINLLFKMTCWSYQLLRQEARATIEAFSSKAVDIFESIFVKRLDQDLLRYDQCLFLEARAFLQGHHEQENAQEGLRMLHGVLSRALGNRARLVHLRYDSSLKWSIDKSLKQGTKVDKRIETGLLLDPDHVDRLVDHGPSAEDKAAAAGFREFWGDKAELRRFKDGSITESLVWSEESSVTRQVTSYILQRHFEIPSSAINFLGDQVEHVVPAPNRPLSRMAAFKVVNDAFQTLTTQLRQLEGLPLSIRSILPASSQLRYASDFTPLTSTPLHPIDIIIEFEGSARWPDSLPAIQRTKIAFLIKLGDLLSASDSTITTCVGLENTTGPASSYSNTSFLDIYFPSPQPRLPQPIPFRLRIHHDRTLTLLQKALSSSSTSTPNRTALTSTLQSTTRHYLSTPTHTTTVSRLCTLHPSLPRTIHLLKLWTASHHLTHSLPEEILEIFAARPYVHPYPYISAPASPQTAFLRILSFVANWDWTAEPLIVDLNAFSNPHHTNPSEIEGGGGLTREAMAKAQTRFTAWRQQLDPALNNVVWFVATNLDPTGVVWTQGARPPRVVAARFTALARASIELVRSRHGGLEMQADDWRGLFISPLMDFDFVIHLKKKVVGSGDAETAVAAAAAAAGSGGGGGAAATKFKNLQIDRYSSRYDADDVDGDDEVMRKKELCLDAIALFRQDLQRCLGDGVLFFYGAQGSRLVPALWNPKVLPLPLPATTTDNGKRRRGQQWRVRMAYSTIPVLNAATTGGGRGGGMGQGPEGEGEVEVEGLINQRGILAEIALLGVGLVERIEVLKDLVR</sequence>
<reference evidence="13" key="1">
    <citation type="submission" date="2020-02" db="EMBL/GenBank/DDBJ databases">
        <authorList>
            <person name="Palmer J.M."/>
        </authorList>
    </citation>
    <scope>NUCLEOTIDE SEQUENCE</scope>
    <source>
        <strain evidence="13">EPUS1.4</strain>
        <tissue evidence="13">Thallus</tissue>
    </source>
</reference>
<feature type="domain" description="Nrap protein" evidence="7">
    <location>
        <begin position="203"/>
        <end position="337"/>
    </location>
</feature>
<evidence type="ECO:0000313" key="14">
    <source>
        <dbReference type="Proteomes" id="UP000606974"/>
    </source>
</evidence>
<dbReference type="GO" id="GO:0032545">
    <property type="term" value="C:CURI complex"/>
    <property type="evidence" value="ECO:0007669"/>
    <property type="project" value="TreeGrafter"/>
</dbReference>
<feature type="compositionally biased region" description="Gly residues" evidence="6">
    <location>
        <begin position="1184"/>
        <end position="1197"/>
    </location>
</feature>
<evidence type="ECO:0000259" key="7">
    <source>
        <dbReference type="Pfam" id="PF03813"/>
    </source>
</evidence>
<dbReference type="InterPro" id="IPR035369">
    <property type="entry name" value="Nrap_D4"/>
</dbReference>
<evidence type="ECO:0000256" key="6">
    <source>
        <dbReference type="SAM" id="MobiDB-lite"/>
    </source>
</evidence>
<keyword evidence="5" id="KW-0687">Ribonucleoprotein</keyword>
<keyword evidence="5" id="KW-0690">Ribosome biogenesis</keyword>
<accession>A0A8H7AAF7</accession>
<dbReference type="GO" id="GO:0034456">
    <property type="term" value="C:UTP-C complex"/>
    <property type="evidence" value="ECO:0007669"/>
    <property type="project" value="TreeGrafter"/>
</dbReference>
<evidence type="ECO:0000259" key="10">
    <source>
        <dbReference type="Pfam" id="PF17405"/>
    </source>
</evidence>
<dbReference type="GO" id="GO:0003723">
    <property type="term" value="F:RNA binding"/>
    <property type="evidence" value="ECO:0007669"/>
    <property type="project" value="UniProtKB-KW"/>
</dbReference>
<evidence type="ECO:0000259" key="11">
    <source>
        <dbReference type="Pfam" id="PF17406"/>
    </source>
</evidence>
<protein>
    <recommendedName>
        <fullName evidence="5">U3 small nucleolar RNA-associated protein 22</fullName>
    </recommendedName>
</protein>
<dbReference type="Pfam" id="PF03813">
    <property type="entry name" value="Nrap"/>
    <property type="match status" value="1"/>
</dbReference>
<proteinExistence type="inferred from homology"/>
<organism evidence="13 14">
    <name type="scientific">Endocarpon pusillum</name>
    <dbReference type="NCBI Taxonomy" id="364733"/>
    <lineage>
        <taxon>Eukaryota</taxon>
        <taxon>Fungi</taxon>
        <taxon>Dikarya</taxon>
        <taxon>Ascomycota</taxon>
        <taxon>Pezizomycotina</taxon>
        <taxon>Eurotiomycetes</taxon>
        <taxon>Chaetothyriomycetidae</taxon>
        <taxon>Verrucariales</taxon>
        <taxon>Verrucariaceae</taxon>
        <taxon>Endocarpon</taxon>
    </lineage>
</organism>
<dbReference type="InterPro" id="IPR035368">
    <property type="entry name" value="Nrap_D3"/>
</dbReference>
<feature type="domain" description="Nrap protein" evidence="11">
    <location>
        <begin position="852"/>
        <end position="1016"/>
    </location>
</feature>
<evidence type="ECO:0000256" key="4">
    <source>
        <dbReference type="ARBA" id="ARBA00023242"/>
    </source>
</evidence>
<dbReference type="InterPro" id="IPR035371">
    <property type="entry name" value="Nrap_D6"/>
</dbReference>
<evidence type="ECO:0000259" key="12">
    <source>
        <dbReference type="Pfam" id="PF17407"/>
    </source>
</evidence>
<dbReference type="Proteomes" id="UP000606974">
    <property type="component" value="Unassembled WGS sequence"/>
</dbReference>
<gene>
    <name evidence="13" type="ORF">GJ744_002691</name>
</gene>